<evidence type="ECO:0000313" key="10">
    <source>
        <dbReference type="Proteomes" id="UP000480763"/>
    </source>
</evidence>
<dbReference type="InterPro" id="IPR036458">
    <property type="entry name" value="Na:dicarbo_symporter_sf"/>
</dbReference>
<sequence length="431" mass="46968">MKKETTVRYVFIAIFLGAIIGFTCHNLSSTPEQAKEISSYFNLLTDIFLRLIKMIIAPLIFSTIVVGIVSMGRSSSIGKITFKAMAWFISASLISLGLGMLFANVFQPGAGLNLTIDHASNALPTSINTEGFTLSGFITHLFPRSFAEAMANNEILQILIFSIFFGKALSFVNSQYTSLIFKIVEELSNIMFKITEYVMKFAPVAAFSAIASAITIQGISVFANYATFLGSFFLALIILLFILFSFSYLFLKKDTFTLAKLIREPVMLAFVTTSSESAYPKTMDALNKFGVPKQVTSFVLPLGYSFNLDGSMMYAAFAILFIAQAYNIDLSIMQQVLILLTLMITSKGIAGVSKASIVVVAATLSLFKLPEAGLLLILAIDQFLDMGRTATNVVGNSIATAVIARTTQLGELPEEINTNTEIIISTEQPTS</sequence>
<dbReference type="FunFam" id="1.10.3860.10:FF:000001">
    <property type="entry name" value="C4-dicarboxylate transport protein"/>
    <property type="match status" value="1"/>
</dbReference>
<keyword evidence="4 8" id="KW-0812">Transmembrane</keyword>
<keyword evidence="6 8" id="KW-1133">Transmembrane helix</keyword>
<evidence type="ECO:0000256" key="4">
    <source>
        <dbReference type="ARBA" id="ARBA00022692"/>
    </source>
</evidence>
<dbReference type="Proteomes" id="UP000480763">
    <property type="component" value="Unassembled WGS sequence"/>
</dbReference>
<evidence type="ECO:0000256" key="2">
    <source>
        <dbReference type="ARBA" id="ARBA00022448"/>
    </source>
</evidence>
<keyword evidence="2" id="KW-0813">Transport</keyword>
<gene>
    <name evidence="9" type="ORF">GSE42_04290</name>
</gene>
<dbReference type="SUPFAM" id="SSF118215">
    <property type="entry name" value="Proton glutamate symport protein"/>
    <property type="match status" value="1"/>
</dbReference>
<feature type="transmembrane region" description="Helical" evidence="8">
    <location>
        <begin position="84"/>
        <end position="106"/>
    </location>
</feature>
<keyword evidence="5" id="KW-0769">Symport</keyword>
<dbReference type="AlphaFoldDB" id="A0A505MHA9"/>
<feature type="transmembrane region" description="Helical" evidence="8">
    <location>
        <begin position="155"/>
        <end position="176"/>
    </location>
</feature>
<feature type="transmembrane region" description="Helical" evidence="8">
    <location>
        <begin position="48"/>
        <end position="72"/>
    </location>
</feature>
<proteinExistence type="predicted"/>
<keyword evidence="7 8" id="KW-0472">Membrane</keyword>
<evidence type="ECO:0000256" key="1">
    <source>
        <dbReference type="ARBA" id="ARBA00004651"/>
    </source>
</evidence>
<dbReference type="PRINTS" id="PR00173">
    <property type="entry name" value="EDTRNSPORT"/>
</dbReference>
<dbReference type="RefSeq" id="WP_031966159.1">
    <property type="nucleotide sequence ID" value="NZ_CP059300.1"/>
</dbReference>
<dbReference type="Pfam" id="PF00375">
    <property type="entry name" value="SDF"/>
    <property type="match status" value="1"/>
</dbReference>
<dbReference type="InterPro" id="IPR001991">
    <property type="entry name" value="Na-dicarboxylate_symporter"/>
</dbReference>
<evidence type="ECO:0000256" key="6">
    <source>
        <dbReference type="ARBA" id="ARBA00022989"/>
    </source>
</evidence>
<name>A0A505MHA9_ACIBA</name>
<feature type="transmembrane region" description="Helical" evidence="8">
    <location>
        <begin position="225"/>
        <end position="251"/>
    </location>
</feature>
<dbReference type="GO" id="GO:0005886">
    <property type="term" value="C:plasma membrane"/>
    <property type="evidence" value="ECO:0007669"/>
    <property type="project" value="UniProtKB-SubCell"/>
</dbReference>
<protein>
    <submittedName>
        <fullName evidence="9">Cation:dicarboxylase symporter family transporter</fullName>
    </submittedName>
</protein>
<dbReference type="GO" id="GO:0015293">
    <property type="term" value="F:symporter activity"/>
    <property type="evidence" value="ECO:0007669"/>
    <property type="project" value="UniProtKB-KW"/>
</dbReference>
<dbReference type="PANTHER" id="PTHR42865:SF7">
    <property type="entry name" value="PROTON_GLUTAMATE-ASPARTATE SYMPORTER"/>
    <property type="match status" value="1"/>
</dbReference>
<dbReference type="PANTHER" id="PTHR42865">
    <property type="entry name" value="PROTON/GLUTAMATE-ASPARTATE SYMPORTER"/>
    <property type="match status" value="1"/>
</dbReference>
<dbReference type="Gene3D" id="1.10.3860.10">
    <property type="entry name" value="Sodium:dicarboxylate symporter"/>
    <property type="match status" value="1"/>
</dbReference>
<comment type="caution">
    <text evidence="9">The sequence shown here is derived from an EMBL/GenBank/DDBJ whole genome shotgun (WGS) entry which is preliminary data.</text>
</comment>
<comment type="subcellular location">
    <subcellularLocation>
        <location evidence="1">Cell membrane</location>
        <topology evidence="1">Multi-pass membrane protein</topology>
    </subcellularLocation>
</comment>
<feature type="transmembrane region" description="Helical" evidence="8">
    <location>
        <begin position="357"/>
        <end position="380"/>
    </location>
</feature>
<organism evidence="9 10">
    <name type="scientific">Acinetobacter baumannii</name>
    <dbReference type="NCBI Taxonomy" id="470"/>
    <lineage>
        <taxon>Bacteria</taxon>
        <taxon>Pseudomonadati</taxon>
        <taxon>Pseudomonadota</taxon>
        <taxon>Gammaproteobacteria</taxon>
        <taxon>Moraxellales</taxon>
        <taxon>Moraxellaceae</taxon>
        <taxon>Acinetobacter</taxon>
        <taxon>Acinetobacter calcoaceticus/baumannii complex</taxon>
    </lineage>
</organism>
<dbReference type="EMBL" id="WWCH01000001">
    <property type="protein sequence ID" value="MYM77150.1"/>
    <property type="molecule type" value="Genomic_DNA"/>
</dbReference>
<evidence type="ECO:0000256" key="3">
    <source>
        <dbReference type="ARBA" id="ARBA00022475"/>
    </source>
</evidence>
<feature type="transmembrane region" description="Helical" evidence="8">
    <location>
        <begin position="7"/>
        <end position="28"/>
    </location>
</feature>
<evidence type="ECO:0000256" key="5">
    <source>
        <dbReference type="ARBA" id="ARBA00022847"/>
    </source>
</evidence>
<keyword evidence="3" id="KW-1003">Cell membrane</keyword>
<evidence type="ECO:0000313" key="9">
    <source>
        <dbReference type="EMBL" id="MYM77150.1"/>
    </source>
</evidence>
<reference evidence="9 10" key="1">
    <citation type="journal article" date="2017" name="Ann. Clin. Microbiol. Antimicrob.">
        <title>New eight genes identified at the clinical multidrug-resistant Acinetobacter baumannii DMS06669 strain in a Vietnam hospital.</title>
        <authorList>
            <person name="Si-Tuan N."/>
            <person name="Ngoc H.M."/>
            <person name="Hang P.T.T."/>
            <person name="Nguyen C."/>
            <person name="Van P.H."/>
            <person name="Huong N.T."/>
        </authorList>
    </citation>
    <scope>NUCLEOTIDE SEQUENCE [LARGE SCALE GENOMIC DNA]</scope>
    <source>
        <strain evidence="9 10">DMS06669</strain>
    </source>
</reference>
<evidence type="ECO:0000256" key="8">
    <source>
        <dbReference type="SAM" id="Phobius"/>
    </source>
</evidence>
<accession>A0A505MHA9</accession>
<evidence type="ECO:0000256" key="7">
    <source>
        <dbReference type="ARBA" id="ARBA00023136"/>
    </source>
</evidence>
<feature type="transmembrane region" description="Helical" evidence="8">
    <location>
        <begin position="197"/>
        <end position="219"/>
    </location>
</feature>
<dbReference type="GO" id="GO:0006835">
    <property type="term" value="P:dicarboxylic acid transport"/>
    <property type="evidence" value="ECO:0007669"/>
    <property type="project" value="TreeGrafter"/>
</dbReference>